<dbReference type="GO" id="GO:0043565">
    <property type="term" value="F:sequence-specific DNA binding"/>
    <property type="evidence" value="ECO:0007669"/>
    <property type="project" value="InterPro"/>
</dbReference>
<dbReference type="Gene3D" id="1.10.10.10">
    <property type="entry name" value="Winged helix-like DNA-binding domain superfamily/Winged helix DNA-binding domain"/>
    <property type="match status" value="1"/>
</dbReference>
<dbReference type="InterPro" id="IPR000485">
    <property type="entry name" value="AsnC-type_HTH_dom"/>
</dbReference>
<name>W4HEG6_9RHOB</name>
<evidence type="ECO:0000259" key="4">
    <source>
        <dbReference type="PROSITE" id="PS50956"/>
    </source>
</evidence>
<organism evidence="5 6">
    <name type="scientific">Roseivivax marinus</name>
    <dbReference type="NCBI Taxonomy" id="1379903"/>
    <lineage>
        <taxon>Bacteria</taxon>
        <taxon>Pseudomonadati</taxon>
        <taxon>Pseudomonadota</taxon>
        <taxon>Alphaproteobacteria</taxon>
        <taxon>Rhodobacterales</taxon>
        <taxon>Roseobacteraceae</taxon>
        <taxon>Roseivivax</taxon>
    </lineage>
</organism>
<evidence type="ECO:0000313" key="6">
    <source>
        <dbReference type="Proteomes" id="UP000019063"/>
    </source>
</evidence>
<accession>W4HEG6</accession>
<dbReference type="InterPro" id="IPR019888">
    <property type="entry name" value="Tscrpt_reg_AsnC-like"/>
</dbReference>
<dbReference type="PATRIC" id="fig|1317118.6.peg.3784"/>
<evidence type="ECO:0000256" key="1">
    <source>
        <dbReference type="ARBA" id="ARBA00023015"/>
    </source>
</evidence>
<dbReference type="Gene3D" id="3.30.70.920">
    <property type="match status" value="1"/>
</dbReference>
<dbReference type="GO" id="GO:0005829">
    <property type="term" value="C:cytosol"/>
    <property type="evidence" value="ECO:0007669"/>
    <property type="project" value="TreeGrafter"/>
</dbReference>
<dbReference type="SMART" id="SM00344">
    <property type="entry name" value="HTH_ASNC"/>
    <property type="match status" value="1"/>
</dbReference>
<evidence type="ECO:0000256" key="3">
    <source>
        <dbReference type="ARBA" id="ARBA00023163"/>
    </source>
</evidence>
<keyword evidence="3" id="KW-0804">Transcription</keyword>
<evidence type="ECO:0000256" key="2">
    <source>
        <dbReference type="ARBA" id="ARBA00023125"/>
    </source>
</evidence>
<dbReference type="SUPFAM" id="SSF54909">
    <property type="entry name" value="Dimeric alpha+beta barrel"/>
    <property type="match status" value="1"/>
</dbReference>
<dbReference type="PANTHER" id="PTHR30154">
    <property type="entry name" value="LEUCINE-RESPONSIVE REGULATORY PROTEIN"/>
    <property type="match status" value="1"/>
</dbReference>
<dbReference type="AlphaFoldDB" id="W4HEG6"/>
<dbReference type="InterPro" id="IPR011008">
    <property type="entry name" value="Dimeric_a/b-barrel"/>
</dbReference>
<protein>
    <submittedName>
        <fullName evidence="5">HTH-type transcriptional regulator</fullName>
    </submittedName>
</protein>
<dbReference type="Pfam" id="PF13404">
    <property type="entry name" value="HTH_AsnC-type"/>
    <property type="match status" value="1"/>
</dbReference>
<dbReference type="InterPro" id="IPR036390">
    <property type="entry name" value="WH_DNA-bd_sf"/>
</dbReference>
<keyword evidence="6" id="KW-1185">Reference proteome</keyword>
<comment type="caution">
    <text evidence="5">The sequence shown here is derived from an EMBL/GenBank/DDBJ whole genome shotgun (WGS) entry which is preliminary data.</text>
</comment>
<dbReference type="Pfam" id="PF01037">
    <property type="entry name" value="AsnC_trans_reg"/>
    <property type="match status" value="1"/>
</dbReference>
<dbReference type="InterPro" id="IPR036388">
    <property type="entry name" value="WH-like_DNA-bd_sf"/>
</dbReference>
<dbReference type="PRINTS" id="PR00033">
    <property type="entry name" value="HTHASNC"/>
</dbReference>
<dbReference type="STRING" id="1379903.ATO8_18475"/>
<gene>
    <name evidence="5" type="ORF">ATO8_18475</name>
</gene>
<feature type="domain" description="HTH asnC-type" evidence="4">
    <location>
        <begin position="5"/>
        <end position="67"/>
    </location>
</feature>
<dbReference type="eggNOG" id="COG1522">
    <property type="taxonomic scope" value="Bacteria"/>
</dbReference>
<dbReference type="PROSITE" id="PS50956">
    <property type="entry name" value="HTH_ASNC_2"/>
    <property type="match status" value="1"/>
</dbReference>
<evidence type="ECO:0000313" key="5">
    <source>
        <dbReference type="EMBL" id="ETW11167.1"/>
    </source>
</evidence>
<dbReference type="RefSeq" id="WP_043846718.1">
    <property type="nucleotide sequence ID" value="NZ_AQQW01000015.1"/>
</dbReference>
<dbReference type="EMBL" id="AQQW01000015">
    <property type="protein sequence ID" value="ETW11167.1"/>
    <property type="molecule type" value="Genomic_DNA"/>
</dbReference>
<reference evidence="5 6" key="1">
    <citation type="journal article" date="2014" name="Antonie Van Leeuwenhoek">
        <title>Roseivivax atlanticus sp. nov., isolated from surface seawater of the Atlantic Ocean.</title>
        <authorList>
            <person name="Li G."/>
            <person name="Lai Q."/>
            <person name="Liu X."/>
            <person name="Sun F."/>
            <person name="Shao Z."/>
        </authorList>
    </citation>
    <scope>NUCLEOTIDE SEQUENCE [LARGE SCALE GENOMIC DNA]</scope>
    <source>
        <strain evidence="5 6">22II-s10s</strain>
    </source>
</reference>
<keyword evidence="1" id="KW-0805">Transcription regulation</keyword>
<dbReference type="Proteomes" id="UP000019063">
    <property type="component" value="Unassembled WGS sequence"/>
</dbReference>
<dbReference type="SUPFAM" id="SSF46785">
    <property type="entry name" value="Winged helix' DNA-binding domain"/>
    <property type="match status" value="1"/>
</dbReference>
<keyword evidence="2" id="KW-0238">DNA-binding</keyword>
<dbReference type="GO" id="GO:0043200">
    <property type="term" value="P:response to amino acid"/>
    <property type="evidence" value="ECO:0007669"/>
    <property type="project" value="TreeGrafter"/>
</dbReference>
<proteinExistence type="predicted"/>
<dbReference type="InterPro" id="IPR019887">
    <property type="entry name" value="Tscrpt_reg_AsnC/Lrp_C"/>
</dbReference>
<dbReference type="PANTHER" id="PTHR30154:SF53">
    <property type="entry name" value="HTH-TYPE TRANSCRIPTIONAL REGULATOR LRPC"/>
    <property type="match status" value="1"/>
</dbReference>
<sequence>MTLQIDDTDTALLNALRENARAPVAALARKLGIARTTVQARIDRLEAQGAIAGYTLKPGAKLSPALRATVLVSVEPRAGASVLARLKALPGIVAAHTISGRVDLIVEVTASTTEDLDRTLDRIGEASGVKSSESLIHLSTKIDRR</sequence>